<proteinExistence type="predicted"/>
<sequence length="250" mass="29541">MRVLQETVARRRRDRTAPLVFENFKLVEIFGRYKTLIKCRRLKLKKFEVDTIGYRGFESQVNNWIHYAIRCNVEELNLTLRGSWKNLKSLSITYRKLDEDLIENILSRSPLLETLVLRYCYVLKIRCSMDTWIDEFEVNVIQISAPDILSLTIKGDLFLGKLLFPNVFSLVEADIDYTKMGCRKKTHREEMLKGFIRNLSHVKELKIRRSYSKVLSRSKDKCFVVPSNIKFPNATYDWYESESESDSIES</sequence>
<dbReference type="InterPro" id="IPR032675">
    <property type="entry name" value="LRR_dom_sf"/>
</dbReference>
<evidence type="ECO:0008006" key="3">
    <source>
        <dbReference type="Google" id="ProtNLM"/>
    </source>
</evidence>
<accession>A0A9R1X336</accession>
<dbReference type="EMBL" id="NBSK02000007">
    <property type="protein sequence ID" value="KAJ0197406.1"/>
    <property type="molecule type" value="Genomic_DNA"/>
</dbReference>
<name>A0A9R1X336_LACSA</name>
<dbReference type="PANTHER" id="PTHR34223:SF51">
    <property type="entry name" value="OS06G0556300 PROTEIN"/>
    <property type="match status" value="1"/>
</dbReference>
<dbReference type="AlphaFoldDB" id="A0A9R1X336"/>
<dbReference type="SUPFAM" id="SSF52047">
    <property type="entry name" value="RNI-like"/>
    <property type="match status" value="1"/>
</dbReference>
<evidence type="ECO:0000313" key="1">
    <source>
        <dbReference type="EMBL" id="KAJ0197406.1"/>
    </source>
</evidence>
<comment type="caution">
    <text evidence="1">The sequence shown here is derived from an EMBL/GenBank/DDBJ whole genome shotgun (WGS) entry which is preliminary data.</text>
</comment>
<evidence type="ECO:0000313" key="2">
    <source>
        <dbReference type="Proteomes" id="UP000235145"/>
    </source>
</evidence>
<dbReference type="InterPro" id="IPR053197">
    <property type="entry name" value="F-box_SCFL_complex_component"/>
</dbReference>
<dbReference type="PANTHER" id="PTHR34223">
    <property type="entry name" value="OS11G0201299 PROTEIN"/>
    <property type="match status" value="1"/>
</dbReference>
<protein>
    <recommendedName>
        <fullName evidence="3">FBD domain-containing protein</fullName>
    </recommendedName>
</protein>
<dbReference type="Gene3D" id="3.80.10.10">
    <property type="entry name" value="Ribonuclease Inhibitor"/>
    <property type="match status" value="1"/>
</dbReference>
<reference evidence="1 2" key="1">
    <citation type="journal article" date="2017" name="Nat. Commun.">
        <title>Genome assembly with in vitro proximity ligation data and whole-genome triplication in lettuce.</title>
        <authorList>
            <person name="Reyes-Chin-Wo S."/>
            <person name="Wang Z."/>
            <person name="Yang X."/>
            <person name="Kozik A."/>
            <person name="Arikit S."/>
            <person name="Song C."/>
            <person name="Xia L."/>
            <person name="Froenicke L."/>
            <person name="Lavelle D.O."/>
            <person name="Truco M.J."/>
            <person name="Xia R."/>
            <person name="Zhu S."/>
            <person name="Xu C."/>
            <person name="Xu H."/>
            <person name="Xu X."/>
            <person name="Cox K."/>
            <person name="Korf I."/>
            <person name="Meyers B.C."/>
            <person name="Michelmore R.W."/>
        </authorList>
    </citation>
    <scope>NUCLEOTIDE SEQUENCE [LARGE SCALE GENOMIC DNA]</scope>
    <source>
        <strain evidence="2">cv. Salinas</strain>
        <tissue evidence="1">Seedlings</tissue>
    </source>
</reference>
<dbReference type="Proteomes" id="UP000235145">
    <property type="component" value="Unassembled WGS sequence"/>
</dbReference>
<organism evidence="1 2">
    <name type="scientific">Lactuca sativa</name>
    <name type="common">Garden lettuce</name>
    <dbReference type="NCBI Taxonomy" id="4236"/>
    <lineage>
        <taxon>Eukaryota</taxon>
        <taxon>Viridiplantae</taxon>
        <taxon>Streptophyta</taxon>
        <taxon>Embryophyta</taxon>
        <taxon>Tracheophyta</taxon>
        <taxon>Spermatophyta</taxon>
        <taxon>Magnoliopsida</taxon>
        <taxon>eudicotyledons</taxon>
        <taxon>Gunneridae</taxon>
        <taxon>Pentapetalae</taxon>
        <taxon>asterids</taxon>
        <taxon>campanulids</taxon>
        <taxon>Asterales</taxon>
        <taxon>Asteraceae</taxon>
        <taxon>Cichorioideae</taxon>
        <taxon>Cichorieae</taxon>
        <taxon>Lactucinae</taxon>
        <taxon>Lactuca</taxon>
    </lineage>
</organism>
<keyword evidence="2" id="KW-1185">Reference proteome</keyword>
<gene>
    <name evidence="1" type="ORF">LSAT_V11C700352380</name>
</gene>